<dbReference type="InterPro" id="IPR039069">
    <property type="entry name" value="CE7"/>
</dbReference>
<dbReference type="Proteomes" id="UP001597493">
    <property type="component" value="Unassembled WGS sequence"/>
</dbReference>
<feature type="domain" description="Acetyl xylan esterase" evidence="1">
    <location>
        <begin position="1"/>
        <end position="318"/>
    </location>
</feature>
<dbReference type="InterPro" id="IPR029058">
    <property type="entry name" value="AB_hydrolase_fold"/>
</dbReference>
<dbReference type="InterPro" id="IPR008391">
    <property type="entry name" value="AXE1_dom"/>
</dbReference>
<gene>
    <name evidence="2" type="ORF">ACFSW5_08590</name>
</gene>
<comment type="caution">
    <text evidence="2">The sequence shown here is derived from an EMBL/GenBank/DDBJ whole genome shotgun (WGS) entry which is preliminary data.</text>
</comment>
<keyword evidence="3" id="KW-1185">Reference proteome</keyword>
<dbReference type="SUPFAM" id="SSF53474">
    <property type="entry name" value="alpha/beta-Hydrolases"/>
    <property type="match status" value="1"/>
</dbReference>
<reference evidence="3" key="1">
    <citation type="journal article" date="2019" name="Int. J. Syst. Evol. Microbiol.">
        <title>The Global Catalogue of Microorganisms (GCM) 10K type strain sequencing project: providing services to taxonomists for standard genome sequencing and annotation.</title>
        <authorList>
            <consortium name="The Broad Institute Genomics Platform"/>
            <consortium name="The Broad Institute Genome Sequencing Center for Infectious Disease"/>
            <person name="Wu L."/>
            <person name="Ma J."/>
        </authorList>
    </citation>
    <scope>NUCLEOTIDE SEQUENCE [LARGE SCALE GENOMIC DNA]</scope>
    <source>
        <strain evidence="3">TISTR 1827</strain>
    </source>
</reference>
<organism evidence="2 3">
    <name type="scientific">Paenibacillus thailandensis</name>
    <dbReference type="NCBI Taxonomy" id="393250"/>
    <lineage>
        <taxon>Bacteria</taxon>
        <taxon>Bacillati</taxon>
        <taxon>Bacillota</taxon>
        <taxon>Bacilli</taxon>
        <taxon>Bacillales</taxon>
        <taxon>Paenibacillaceae</taxon>
        <taxon>Paenibacillus</taxon>
    </lineage>
</organism>
<evidence type="ECO:0000313" key="2">
    <source>
        <dbReference type="EMBL" id="MFD2660330.1"/>
    </source>
</evidence>
<sequence>MPLVDMPLSELYRYEGRNPRPADFDEYWDRAIAEMRAADANVELVPSEFQVPFAECFDLYFTGVRGARIHAKYIRPKNAAEPHPAVVQFHGYTGNAGDWTDKLNYAALGFSVFAMDCRGQGGYSEDTGGVKGTTMNGHIVRGLNDHPDNLLFRHIFLDTAQLAGIAMSMPEVDPERVGAMGGSQGGGLTIACAALEPRIKRLAPVYPFLSDYKRVWEMDLAKDAYAELKTFFRHFDPQHKREDEIFTRLGYIDIQHLAERIQGEVLMGVGLADTVCPPSTQFAAFNKIRSNKSAEIYPDFGHEHLPGFGEKAMQFLLKL</sequence>
<dbReference type="PANTHER" id="PTHR40111">
    <property type="entry name" value="CEPHALOSPORIN-C DEACETYLASE"/>
    <property type="match status" value="1"/>
</dbReference>
<dbReference type="Gene3D" id="3.40.50.1820">
    <property type="entry name" value="alpha/beta hydrolase"/>
    <property type="match status" value="1"/>
</dbReference>
<evidence type="ECO:0000313" key="3">
    <source>
        <dbReference type="Proteomes" id="UP001597493"/>
    </source>
</evidence>
<accession>A0ABW5QVY1</accession>
<evidence type="ECO:0000259" key="1">
    <source>
        <dbReference type="Pfam" id="PF05448"/>
    </source>
</evidence>
<dbReference type="RefSeq" id="WP_379271469.1">
    <property type="nucleotide sequence ID" value="NZ_JBHUGT010000046.1"/>
</dbReference>
<dbReference type="EMBL" id="JBHUMY010000007">
    <property type="protein sequence ID" value="MFD2660330.1"/>
    <property type="molecule type" value="Genomic_DNA"/>
</dbReference>
<protein>
    <submittedName>
        <fullName evidence="2">Acetylxylan esterase</fullName>
    </submittedName>
</protein>
<dbReference type="PANTHER" id="PTHR40111:SF1">
    <property type="entry name" value="CEPHALOSPORIN-C DEACETYLASE"/>
    <property type="match status" value="1"/>
</dbReference>
<dbReference type="Pfam" id="PF05448">
    <property type="entry name" value="AXE1"/>
    <property type="match status" value="1"/>
</dbReference>
<name>A0ABW5QVY1_9BACL</name>
<proteinExistence type="predicted"/>